<comment type="cofactor">
    <cofactor evidence="1 13">
        <name>heme</name>
        <dbReference type="ChEBI" id="CHEBI:30413"/>
    </cofactor>
</comment>
<keyword evidence="9 14" id="KW-0560">Oxidoreductase</keyword>
<keyword evidence="12" id="KW-0472">Membrane</keyword>
<dbReference type="SUPFAM" id="SSF48264">
    <property type="entry name" value="Cytochrome P450"/>
    <property type="match status" value="1"/>
</dbReference>
<dbReference type="InterPro" id="IPR050476">
    <property type="entry name" value="Insect_CytP450_Detox"/>
</dbReference>
<keyword evidence="10 13" id="KW-0408">Iron</keyword>
<dbReference type="InterPro" id="IPR036396">
    <property type="entry name" value="Cyt_P450_sf"/>
</dbReference>
<dbReference type="InterPro" id="IPR001128">
    <property type="entry name" value="Cyt_P450"/>
</dbReference>
<dbReference type="Pfam" id="PF00067">
    <property type="entry name" value="p450"/>
    <property type="match status" value="1"/>
</dbReference>
<evidence type="ECO:0000256" key="9">
    <source>
        <dbReference type="ARBA" id="ARBA00023002"/>
    </source>
</evidence>
<keyword evidence="16" id="KW-1185">Reference proteome</keyword>
<dbReference type="Proteomes" id="UP001162162">
    <property type="component" value="Unassembled WGS sequence"/>
</dbReference>
<sequence>MTFLDVASSRGCCFTSGLFLPEIRLPRLLEEERCALLGAGIFFMETPGDLSKGELSFAEQFLIFYQKLKSRGVRHGGVYMFFSTVYMPIDPAIIKSILQKDFDHFINHGIYSNPEAEPLSGHLFNLENAKWRDLRAKLTPTFTSGKMKMMFQTLVTCSEGLRKILEEYSFTKDAVDIKDVVSRFSTDVIGSCAFGLDCNSLKNPDSEFRRFGNKVFALDITMKIKHLISMVMPKIVLDFVGFRMLSKDVESFFMKVIRDTIDYREKNNVYRKDFMHLMLQLKNRGHVADDASIMDTEGNDEKKQPHLTFNEFAAQCFVFFVAGFETSSTLMTFALFRLTENPDIQEKLREDILSVLKKHDDKLTYEAVMEMSYLDKVIDETLRINPPVSALPRVCNKTYRVPGTDVTIDPGTNINIPVYGIHMDPEYYPNPEVFDPERFSEENKAKRPSCTFIPFGEGPRICIGLRFGIMQAKVGLIRILKDYKVTLNQKTKTPIKLDHRSGIMAVEGGIWLNITKLNKRDP</sequence>
<dbReference type="EMBL" id="JAPWTK010000079">
    <property type="protein sequence ID" value="KAJ8951744.1"/>
    <property type="molecule type" value="Genomic_DNA"/>
</dbReference>
<keyword evidence="8" id="KW-0492">Microsome</keyword>
<dbReference type="GO" id="GO:0016705">
    <property type="term" value="F:oxidoreductase activity, acting on paired donors, with incorporation or reduction of molecular oxygen"/>
    <property type="evidence" value="ECO:0007669"/>
    <property type="project" value="InterPro"/>
</dbReference>
<dbReference type="PANTHER" id="PTHR24292">
    <property type="entry name" value="CYTOCHROME P450"/>
    <property type="match status" value="1"/>
</dbReference>
<evidence type="ECO:0000256" key="1">
    <source>
        <dbReference type="ARBA" id="ARBA00001971"/>
    </source>
</evidence>
<feature type="binding site" description="axial binding residue" evidence="13">
    <location>
        <position position="462"/>
    </location>
    <ligand>
        <name>heme</name>
        <dbReference type="ChEBI" id="CHEBI:30413"/>
    </ligand>
    <ligandPart>
        <name>Fe</name>
        <dbReference type="ChEBI" id="CHEBI:18248"/>
    </ligandPart>
</feature>
<dbReference type="GO" id="GO:0005789">
    <property type="term" value="C:endoplasmic reticulum membrane"/>
    <property type="evidence" value="ECO:0007669"/>
    <property type="project" value="UniProtKB-SubCell"/>
</dbReference>
<keyword evidence="11 14" id="KW-0503">Monooxygenase</keyword>
<evidence type="ECO:0000256" key="3">
    <source>
        <dbReference type="ARBA" id="ARBA00004406"/>
    </source>
</evidence>
<dbReference type="Gene3D" id="1.10.630.10">
    <property type="entry name" value="Cytochrome P450"/>
    <property type="match status" value="1"/>
</dbReference>
<keyword evidence="5 13" id="KW-0349">Heme</keyword>
<dbReference type="InterPro" id="IPR017972">
    <property type="entry name" value="Cyt_P450_CS"/>
</dbReference>
<evidence type="ECO:0008006" key="17">
    <source>
        <dbReference type="Google" id="ProtNLM"/>
    </source>
</evidence>
<dbReference type="FunFam" id="1.10.630.10:FF:000042">
    <property type="entry name" value="Cytochrome P450"/>
    <property type="match status" value="1"/>
</dbReference>
<evidence type="ECO:0000256" key="14">
    <source>
        <dbReference type="RuleBase" id="RU000461"/>
    </source>
</evidence>
<evidence type="ECO:0000256" key="12">
    <source>
        <dbReference type="ARBA" id="ARBA00023136"/>
    </source>
</evidence>
<comment type="subcellular location">
    <subcellularLocation>
        <location evidence="3">Endoplasmic reticulum membrane</location>
        <topology evidence="3">Peripheral membrane protein</topology>
    </subcellularLocation>
    <subcellularLocation>
        <location evidence="2">Microsome membrane</location>
        <topology evidence="2">Peripheral membrane protein</topology>
    </subcellularLocation>
</comment>
<dbReference type="PRINTS" id="PR00463">
    <property type="entry name" value="EP450I"/>
</dbReference>
<dbReference type="PROSITE" id="PS00086">
    <property type="entry name" value="CYTOCHROME_P450"/>
    <property type="match status" value="1"/>
</dbReference>
<dbReference type="PANTHER" id="PTHR24292:SF100">
    <property type="entry name" value="CYTOCHROME P450 6A16, ISOFORM B-RELATED"/>
    <property type="match status" value="1"/>
</dbReference>
<accession>A0AAV8YJ46</accession>
<dbReference type="PRINTS" id="PR00385">
    <property type="entry name" value="P450"/>
</dbReference>
<reference evidence="15" key="1">
    <citation type="journal article" date="2023" name="Insect Mol. Biol.">
        <title>Genome sequencing provides insights into the evolution of gene families encoding plant cell wall-degrading enzymes in longhorned beetles.</title>
        <authorList>
            <person name="Shin N.R."/>
            <person name="Okamura Y."/>
            <person name="Kirsch R."/>
            <person name="Pauchet Y."/>
        </authorList>
    </citation>
    <scope>NUCLEOTIDE SEQUENCE</scope>
    <source>
        <strain evidence="15">AMC_N1</strain>
    </source>
</reference>
<organism evidence="15 16">
    <name type="scientific">Aromia moschata</name>
    <dbReference type="NCBI Taxonomy" id="1265417"/>
    <lineage>
        <taxon>Eukaryota</taxon>
        <taxon>Metazoa</taxon>
        <taxon>Ecdysozoa</taxon>
        <taxon>Arthropoda</taxon>
        <taxon>Hexapoda</taxon>
        <taxon>Insecta</taxon>
        <taxon>Pterygota</taxon>
        <taxon>Neoptera</taxon>
        <taxon>Endopterygota</taxon>
        <taxon>Coleoptera</taxon>
        <taxon>Polyphaga</taxon>
        <taxon>Cucujiformia</taxon>
        <taxon>Chrysomeloidea</taxon>
        <taxon>Cerambycidae</taxon>
        <taxon>Cerambycinae</taxon>
        <taxon>Callichromatini</taxon>
        <taxon>Aromia</taxon>
    </lineage>
</organism>
<evidence type="ECO:0000256" key="13">
    <source>
        <dbReference type="PIRSR" id="PIRSR602401-1"/>
    </source>
</evidence>
<evidence type="ECO:0000256" key="10">
    <source>
        <dbReference type="ARBA" id="ARBA00023004"/>
    </source>
</evidence>
<proteinExistence type="inferred from homology"/>
<evidence type="ECO:0000313" key="16">
    <source>
        <dbReference type="Proteomes" id="UP001162162"/>
    </source>
</evidence>
<evidence type="ECO:0000256" key="6">
    <source>
        <dbReference type="ARBA" id="ARBA00022723"/>
    </source>
</evidence>
<comment type="caution">
    <text evidence="15">The sequence shown here is derived from an EMBL/GenBank/DDBJ whole genome shotgun (WGS) entry which is preliminary data.</text>
</comment>
<comment type="similarity">
    <text evidence="4 14">Belongs to the cytochrome P450 family.</text>
</comment>
<evidence type="ECO:0000256" key="11">
    <source>
        <dbReference type="ARBA" id="ARBA00023033"/>
    </source>
</evidence>
<keyword evidence="6 13" id="KW-0479">Metal-binding</keyword>
<keyword evidence="7" id="KW-0256">Endoplasmic reticulum</keyword>
<dbReference type="GO" id="GO:0004497">
    <property type="term" value="F:monooxygenase activity"/>
    <property type="evidence" value="ECO:0007669"/>
    <property type="project" value="UniProtKB-KW"/>
</dbReference>
<evidence type="ECO:0000313" key="15">
    <source>
        <dbReference type="EMBL" id="KAJ8951744.1"/>
    </source>
</evidence>
<evidence type="ECO:0000256" key="7">
    <source>
        <dbReference type="ARBA" id="ARBA00022824"/>
    </source>
</evidence>
<dbReference type="InterPro" id="IPR002401">
    <property type="entry name" value="Cyt_P450_E_grp-I"/>
</dbReference>
<dbReference type="AlphaFoldDB" id="A0AAV8YJ46"/>
<evidence type="ECO:0000256" key="8">
    <source>
        <dbReference type="ARBA" id="ARBA00022848"/>
    </source>
</evidence>
<evidence type="ECO:0000256" key="4">
    <source>
        <dbReference type="ARBA" id="ARBA00010617"/>
    </source>
</evidence>
<dbReference type="GO" id="GO:0020037">
    <property type="term" value="F:heme binding"/>
    <property type="evidence" value="ECO:0007669"/>
    <property type="project" value="InterPro"/>
</dbReference>
<gene>
    <name evidence="15" type="ORF">NQ318_012595</name>
</gene>
<evidence type="ECO:0000256" key="5">
    <source>
        <dbReference type="ARBA" id="ARBA00022617"/>
    </source>
</evidence>
<protein>
    <recommendedName>
        <fullName evidence="17">Cytochrome P450</fullName>
    </recommendedName>
</protein>
<name>A0AAV8YJ46_9CUCU</name>
<dbReference type="GO" id="GO:0005506">
    <property type="term" value="F:iron ion binding"/>
    <property type="evidence" value="ECO:0007669"/>
    <property type="project" value="InterPro"/>
</dbReference>
<dbReference type="CDD" id="cd11056">
    <property type="entry name" value="CYP6-like"/>
    <property type="match status" value="1"/>
</dbReference>
<evidence type="ECO:0000256" key="2">
    <source>
        <dbReference type="ARBA" id="ARBA00004174"/>
    </source>
</evidence>